<accession>A0ABZ2I4R8</accession>
<dbReference type="SUPFAM" id="SSF55729">
    <property type="entry name" value="Acyl-CoA N-acyltransferases (Nat)"/>
    <property type="match status" value="1"/>
</dbReference>
<dbReference type="EC" id="2.3.1.-" evidence="2"/>
<dbReference type="EMBL" id="CP146275">
    <property type="protein sequence ID" value="WWT34349.1"/>
    <property type="molecule type" value="Genomic_DNA"/>
</dbReference>
<keyword evidence="2" id="KW-0808">Transferase</keyword>
<dbReference type="Proteomes" id="UP001369958">
    <property type="component" value="Chromosome"/>
</dbReference>
<organism evidence="2 3">
    <name type="scientific">Pelagibacterium nitratireducens</name>
    <dbReference type="NCBI Taxonomy" id="1046114"/>
    <lineage>
        <taxon>Bacteria</taxon>
        <taxon>Pseudomonadati</taxon>
        <taxon>Pseudomonadota</taxon>
        <taxon>Alphaproteobacteria</taxon>
        <taxon>Hyphomicrobiales</taxon>
        <taxon>Devosiaceae</taxon>
        <taxon>Pelagibacterium</taxon>
    </lineage>
</organism>
<dbReference type="InterPro" id="IPR016181">
    <property type="entry name" value="Acyl_CoA_acyltransferase"/>
</dbReference>
<evidence type="ECO:0000313" key="3">
    <source>
        <dbReference type="Proteomes" id="UP001369958"/>
    </source>
</evidence>
<evidence type="ECO:0000313" key="2">
    <source>
        <dbReference type="EMBL" id="WWT34349.1"/>
    </source>
</evidence>
<dbReference type="Pfam" id="PF13480">
    <property type="entry name" value="Acetyltransf_6"/>
    <property type="match status" value="1"/>
</dbReference>
<sequence>MSALSAMVNAAPESVSARASVSVHQRIEDVADAWQRLENAHCTLASQKYGLISAWIEAGALGSADCVFIVISLAGVPVALLPLMRKRAYGLRVASWFTGDHLGSYAPLIDLERWRTVAEGEQVRLWRQGFSLLADCDLVHLPDMPASLAQASGLSAALGGRVLADCIHISRYDDWASCDAERRDKRRRKVDRQQGSKLAGRGEVNFEIVTAGAEADGIIDTMFAHRAERFKVQGIRDPFRHSPVKAFYKHAMQSADGILHVLRLDGQVIAVRYNIEAGGGLYSLITSMHPSPDMQFGSPGKQNLLHAMQASFDGGYRFIDMGKGESDEKRLWCNEKQPLMAFAHALTPTGRLAAAGLAAGERAKGAIKTHPALFDMYRKLRSRMGGRVQTART</sequence>
<dbReference type="Gene3D" id="3.40.630.30">
    <property type="match status" value="1"/>
</dbReference>
<feature type="domain" description="BioF2-like acetyltransferase" evidence="1">
    <location>
        <begin position="185"/>
        <end position="330"/>
    </location>
</feature>
<keyword evidence="3" id="KW-1185">Reference proteome</keyword>
<proteinExistence type="predicted"/>
<protein>
    <submittedName>
        <fullName evidence="2">GNAT family N-acetyltransferase</fullName>
        <ecNumber evidence="2">2.3.1.-</ecNumber>
    </submittedName>
</protein>
<gene>
    <name evidence="2" type="ORF">V6617_07745</name>
</gene>
<dbReference type="InterPro" id="IPR038740">
    <property type="entry name" value="BioF2-like_GNAT_dom"/>
</dbReference>
<reference evidence="2 3" key="1">
    <citation type="submission" date="2024-02" db="EMBL/GenBank/DDBJ databases">
        <title>Complete genome sequence of Pelagibacterium nitratireducens ZH15.</title>
        <authorList>
            <person name="Zhao L.H."/>
        </authorList>
    </citation>
    <scope>NUCLEOTIDE SEQUENCE [LARGE SCALE GENOMIC DNA]</scope>
    <source>
        <strain evidence="2 3">ZH15</strain>
    </source>
</reference>
<dbReference type="RefSeq" id="WP_338610217.1">
    <property type="nucleotide sequence ID" value="NZ_CP146275.1"/>
</dbReference>
<dbReference type="GO" id="GO:0016746">
    <property type="term" value="F:acyltransferase activity"/>
    <property type="evidence" value="ECO:0007669"/>
    <property type="project" value="UniProtKB-KW"/>
</dbReference>
<keyword evidence="2" id="KW-0012">Acyltransferase</keyword>
<name>A0ABZ2I4R8_9HYPH</name>
<evidence type="ECO:0000259" key="1">
    <source>
        <dbReference type="Pfam" id="PF13480"/>
    </source>
</evidence>